<dbReference type="Pfam" id="PF16655">
    <property type="entry name" value="PhoD_N"/>
    <property type="match status" value="1"/>
</dbReference>
<evidence type="ECO:0000313" key="4">
    <source>
        <dbReference type="EMBL" id="GIM67331.1"/>
    </source>
</evidence>
<dbReference type="InterPro" id="IPR038607">
    <property type="entry name" value="PhoD-like_sf"/>
</dbReference>
<dbReference type="SUPFAM" id="SSF56300">
    <property type="entry name" value="Metallo-dependent phosphatases"/>
    <property type="match status" value="1"/>
</dbReference>
<feature type="domain" description="Phospholipase D N-terminal" evidence="3">
    <location>
        <begin position="54"/>
        <end position="150"/>
    </location>
</feature>
<dbReference type="RefSeq" id="WP_246595103.1">
    <property type="nucleotide sequence ID" value="NZ_BAABEA010000019.1"/>
</dbReference>
<sequence>MLPPHRPAPAVRIGALPRRGLFALGGAALAVALAPVTTRTAMAAAAPRSDPFTLGVASGDPLPDGVVLWTRLAPRPLEPLGGLPFAGYPVQWQIAADPAFRRVVRAGTATARAEYGHSVHVDVRGLRPGHDYYYRFRTGGHLSPTGRTRTAPAVSASPRALRFAVASCQAYTDGYFSAYRHLAAEDLDVVFFLGDYIYENAVTSVGGNRFDPALRLPDAFELPVDTLDLYRMRYALYRSDPDLQAAHAAFPWVLTWDDHEVQDNYAAGVPRFDIPARDFLVQRANAYRAYWENQPLRRPQQPSGAGMRLHRRLRFGDLAEAHVLDTRQYRSDQACGDGLRAGCADRDDPRRSVLGDAQRGWLLDGMNRSGTRWTILAQQMMMAECRYGGDPALLDMDKWDGYAADRRKVLATAARVPGTVVLTGDVHINYAADLRPDFGRPSAPAVAVELVGTSVSSGGNGTDSTPRLDQQRRDSPHLLFANAQRGYVRCTLTRSTLRADYRTLPFVNRPGAPITTRASFVSDRDRPGLSPA</sequence>
<evidence type="ECO:0000313" key="5">
    <source>
        <dbReference type="Proteomes" id="UP000681340"/>
    </source>
</evidence>
<dbReference type="AlphaFoldDB" id="A0A919S882"/>
<name>A0A919S882_9ACTN</name>
<evidence type="ECO:0000259" key="2">
    <source>
        <dbReference type="Pfam" id="PF09423"/>
    </source>
</evidence>
<reference evidence="4" key="1">
    <citation type="submission" date="2021-03" db="EMBL/GenBank/DDBJ databases">
        <title>Whole genome shotgun sequence of Actinoplanes auranticolor NBRC 12245.</title>
        <authorList>
            <person name="Komaki H."/>
            <person name="Tamura T."/>
        </authorList>
    </citation>
    <scope>NUCLEOTIDE SEQUENCE</scope>
    <source>
        <strain evidence="4">NBRC 12245</strain>
    </source>
</reference>
<evidence type="ECO:0000259" key="3">
    <source>
        <dbReference type="Pfam" id="PF16655"/>
    </source>
</evidence>
<dbReference type="InterPro" id="IPR032093">
    <property type="entry name" value="PhoD_N"/>
</dbReference>
<dbReference type="CDD" id="cd07389">
    <property type="entry name" value="MPP_PhoD"/>
    <property type="match status" value="1"/>
</dbReference>
<feature type="domain" description="PhoD-like phosphatase metallophosphatase" evidence="2">
    <location>
        <begin position="163"/>
        <end position="501"/>
    </location>
</feature>
<dbReference type="Pfam" id="PF09423">
    <property type="entry name" value="PhoD"/>
    <property type="match status" value="1"/>
</dbReference>
<dbReference type="Gene3D" id="3.60.21.70">
    <property type="entry name" value="PhoD-like phosphatase"/>
    <property type="match status" value="1"/>
</dbReference>
<keyword evidence="5" id="KW-1185">Reference proteome</keyword>
<dbReference type="InterPro" id="IPR052900">
    <property type="entry name" value="Phospholipid_Metab_Enz"/>
</dbReference>
<dbReference type="PROSITE" id="PS51318">
    <property type="entry name" value="TAT"/>
    <property type="match status" value="1"/>
</dbReference>
<dbReference type="PANTHER" id="PTHR43606">
    <property type="entry name" value="PHOSPHATASE, PUTATIVE (AFU_ORTHOLOGUE AFUA_6G08710)-RELATED"/>
    <property type="match status" value="1"/>
</dbReference>
<gene>
    <name evidence="4" type="ORF">Aau02nite_26940</name>
</gene>
<accession>A0A919S882</accession>
<proteinExistence type="predicted"/>
<dbReference type="EMBL" id="BOQL01000021">
    <property type="protein sequence ID" value="GIM67331.1"/>
    <property type="molecule type" value="Genomic_DNA"/>
</dbReference>
<dbReference type="InterPro" id="IPR029052">
    <property type="entry name" value="Metallo-depent_PP-like"/>
</dbReference>
<organism evidence="4 5">
    <name type="scientific">Actinoplanes auranticolor</name>
    <dbReference type="NCBI Taxonomy" id="47988"/>
    <lineage>
        <taxon>Bacteria</taxon>
        <taxon>Bacillati</taxon>
        <taxon>Actinomycetota</taxon>
        <taxon>Actinomycetes</taxon>
        <taxon>Micromonosporales</taxon>
        <taxon>Micromonosporaceae</taxon>
        <taxon>Actinoplanes</taxon>
    </lineage>
</organism>
<dbReference type="InterPro" id="IPR018946">
    <property type="entry name" value="PhoD-like_MPP"/>
</dbReference>
<dbReference type="Gene3D" id="2.60.40.380">
    <property type="entry name" value="Purple acid phosphatase-like, N-terminal"/>
    <property type="match status" value="1"/>
</dbReference>
<protein>
    <submittedName>
        <fullName evidence="4">Alkaline phosphatase</fullName>
    </submittedName>
</protein>
<dbReference type="Proteomes" id="UP000681340">
    <property type="component" value="Unassembled WGS sequence"/>
</dbReference>
<dbReference type="PANTHER" id="PTHR43606:SF2">
    <property type="entry name" value="ALKALINE PHOSPHATASE FAMILY PROTEIN (AFU_ORTHOLOGUE AFUA_5G03860)"/>
    <property type="match status" value="1"/>
</dbReference>
<dbReference type="InterPro" id="IPR006311">
    <property type="entry name" value="TAT_signal"/>
</dbReference>
<feature type="compositionally biased region" description="Low complexity" evidence="1">
    <location>
        <begin position="454"/>
        <end position="465"/>
    </location>
</feature>
<feature type="region of interest" description="Disordered" evidence="1">
    <location>
        <begin position="454"/>
        <end position="473"/>
    </location>
</feature>
<evidence type="ECO:0000256" key="1">
    <source>
        <dbReference type="SAM" id="MobiDB-lite"/>
    </source>
</evidence>
<comment type="caution">
    <text evidence="4">The sequence shown here is derived from an EMBL/GenBank/DDBJ whole genome shotgun (WGS) entry which is preliminary data.</text>
</comment>